<accession>A0A6A6YUH3</accession>
<dbReference type="GeneID" id="54454777"/>
<sequence length="124" mass="14120">MRQQAQYENTLLLGDLINFLPGRFASVPQDYFFGLLGMAADSDRDEFRPDYKSPARKVILRTGRFLLSQKDEPELLSRAGLGELQDLFPRYGLSPINISRAYQITKQLVPANSRLGLIRTTKRS</sequence>
<dbReference type="EMBL" id="MU003697">
    <property type="protein sequence ID" value="KAF2812606.1"/>
    <property type="molecule type" value="Genomic_DNA"/>
</dbReference>
<reference evidence="3" key="2">
    <citation type="submission" date="2020-04" db="EMBL/GenBank/DDBJ databases">
        <authorList>
            <consortium name="NCBI Genome Project"/>
        </authorList>
    </citation>
    <scope>NUCLEOTIDE SEQUENCE</scope>
    <source>
        <strain evidence="3">CBS 304.34</strain>
    </source>
</reference>
<reference evidence="1 3" key="1">
    <citation type="journal article" date="2020" name="Stud. Mycol.">
        <title>101 Dothideomycetes genomes: a test case for predicting lifestyles and emergence of pathogens.</title>
        <authorList>
            <person name="Haridas S."/>
            <person name="Albert R."/>
            <person name="Binder M."/>
            <person name="Bloem J."/>
            <person name="Labutti K."/>
            <person name="Salamov A."/>
            <person name="Andreopoulos B."/>
            <person name="Baker S."/>
            <person name="Barry K."/>
            <person name="Bills G."/>
            <person name="Bluhm B."/>
            <person name="Cannon C."/>
            <person name="Castanera R."/>
            <person name="Culley D."/>
            <person name="Daum C."/>
            <person name="Ezra D."/>
            <person name="Gonzalez J."/>
            <person name="Henrissat B."/>
            <person name="Kuo A."/>
            <person name="Liang C."/>
            <person name="Lipzen A."/>
            <person name="Lutzoni F."/>
            <person name="Magnuson J."/>
            <person name="Mondo S."/>
            <person name="Nolan M."/>
            <person name="Ohm R."/>
            <person name="Pangilinan J."/>
            <person name="Park H.-J."/>
            <person name="Ramirez L."/>
            <person name="Alfaro M."/>
            <person name="Sun H."/>
            <person name="Tritt A."/>
            <person name="Yoshinaga Y."/>
            <person name="Zwiers L.-H."/>
            <person name="Turgeon B."/>
            <person name="Goodwin S."/>
            <person name="Spatafora J."/>
            <person name="Crous P."/>
            <person name="Grigoriev I."/>
        </authorList>
    </citation>
    <scope>NUCLEOTIDE SEQUENCE</scope>
    <source>
        <strain evidence="1 3">CBS 304.34</strain>
    </source>
</reference>
<keyword evidence="2" id="KW-1185">Reference proteome</keyword>
<dbReference type="RefSeq" id="XP_033579570.1">
    <property type="nucleotide sequence ID" value="XM_033713884.1"/>
</dbReference>
<organism evidence="1">
    <name type="scientific">Mytilinidion resinicola</name>
    <dbReference type="NCBI Taxonomy" id="574789"/>
    <lineage>
        <taxon>Eukaryota</taxon>
        <taxon>Fungi</taxon>
        <taxon>Dikarya</taxon>
        <taxon>Ascomycota</taxon>
        <taxon>Pezizomycotina</taxon>
        <taxon>Dothideomycetes</taxon>
        <taxon>Pleosporomycetidae</taxon>
        <taxon>Mytilinidiales</taxon>
        <taxon>Mytilinidiaceae</taxon>
        <taxon>Mytilinidion</taxon>
    </lineage>
</organism>
<evidence type="ECO:0000313" key="3">
    <source>
        <dbReference type="RefSeq" id="XP_033579570.1"/>
    </source>
</evidence>
<gene>
    <name evidence="1 3" type="ORF">BDZ99DRAFT_270075</name>
</gene>
<dbReference type="Proteomes" id="UP000504636">
    <property type="component" value="Unplaced"/>
</dbReference>
<dbReference type="AlphaFoldDB" id="A0A6A6YUH3"/>
<protein>
    <submittedName>
        <fullName evidence="1 3">Uncharacterized protein</fullName>
    </submittedName>
</protein>
<reference evidence="3" key="3">
    <citation type="submission" date="2025-04" db="UniProtKB">
        <authorList>
            <consortium name="RefSeq"/>
        </authorList>
    </citation>
    <scope>IDENTIFICATION</scope>
    <source>
        <strain evidence="3">CBS 304.34</strain>
    </source>
</reference>
<evidence type="ECO:0000313" key="2">
    <source>
        <dbReference type="Proteomes" id="UP000504636"/>
    </source>
</evidence>
<proteinExistence type="predicted"/>
<evidence type="ECO:0000313" key="1">
    <source>
        <dbReference type="EMBL" id="KAF2812606.1"/>
    </source>
</evidence>
<name>A0A6A6YUH3_9PEZI</name>